<dbReference type="KEGG" id="act:ACLA_077460"/>
<dbReference type="Proteomes" id="UP000006701">
    <property type="component" value="Unassembled WGS sequence"/>
</dbReference>
<dbReference type="HOGENOM" id="CLU_1142372_0_0_1"/>
<dbReference type="VEuPathDB" id="FungiDB:ACLA_077460"/>
<gene>
    <name evidence="2" type="ORF">ACLA_077460</name>
</gene>
<dbReference type="EMBL" id="DS027057">
    <property type="protein sequence ID" value="EAW08999.1"/>
    <property type="molecule type" value="Genomic_DNA"/>
</dbReference>
<dbReference type="RefSeq" id="XP_001270425.1">
    <property type="nucleotide sequence ID" value="XM_001270424.1"/>
</dbReference>
<dbReference type="AlphaFoldDB" id="A1CLM0"/>
<sequence>MICLGGLGFVSGISAELQDFPSRRELELSSKNLKTPKLSPAKKNKDVSNTPQGGKVDPTPLKRKAVDLPSPPSRRPMIFNRAAHNRTSSFNTDDGDVSSVEIINQESGPESSPGVAAVVPPSSGVLTRSKSNRVAPASSPLMSRALKTPSAARISYLTPSKMPTSLRSSMTPSSQHRCHQFDGVLIPWPVNRARWSDIGILERFRSDLALFVDRIEARLDVLRPPVELTVYDEETDFWDKEAT</sequence>
<reference evidence="2 3" key="1">
    <citation type="journal article" date="2008" name="PLoS Genet.">
        <title>Genomic islands in the pathogenic filamentous fungus Aspergillus fumigatus.</title>
        <authorList>
            <person name="Fedorova N.D."/>
            <person name="Khaldi N."/>
            <person name="Joardar V.S."/>
            <person name="Maiti R."/>
            <person name="Amedeo P."/>
            <person name="Anderson M.J."/>
            <person name="Crabtree J."/>
            <person name="Silva J.C."/>
            <person name="Badger J.H."/>
            <person name="Albarraq A."/>
            <person name="Angiuoli S."/>
            <person name="Bussey H."/>
            <person name="Bowyer P."/>
            <person name="Cotty P.J."/>
            <person name="Dyer P.S."/>
            <person name="Egan A."/>
            <person name="Galens K."/>
            <person name="Fraser-Liggett C.M."/>
            <person name="Haas B.J."/>
            <person name="Inman J.M."/>
            <person name="Kent R."/>
            <person name="Lemieux S."/>
            <person name="Malavazi I."/>
            <person name="Orvis J."/>
            <person name="Roemer T."/>
            <person name="Ronning C.M."/>
            <person name="Sundaram J.P."/>
            <person name="Sutton G."/>
            <person name="Turner G."/>
            <person name="Venter J.C."/>
            <person name="White O.R."/>
            <person name="Whitty B.R."/>
            <person name="Youngman P."/>
            <person name="Wolfe K.H."/>
            <person name="Goldman G.H."/>
            <person name="Wortman J.R."/>
            <person name="Jiang B."/>
            <person name="Denning D.W."/>
            <person name="Nierman W.C."/>
        </authorList>
    </citation>
    <scope>NUCLEOTIDE SEQUENCE [LARGE SCALE GENOMIC DNA]</scope>
    <source>
        <strain evidence="3">ATCC 1007 / CBS 513.65 / DSM 816 / NCTC 3887 / NRRL 1</strain>
    </source>
</reference>
<protein>
    <submittedName>
        <fullName evidence="2">Uncharacterized protein</fullName>
    </submittedName>
</protein>
<accession>A1CLM0</accession>
<evidence type="ECO:0000256" key="1">
    <source>
        <dbReference type="SAM" id="MobiDB-lite"/>
    </source>
</evidence>
<dbReference type="GeneID" id="4702615"/>
<name>A1CLM0_ASPCL</name>
<proteinExistence type="predicted"/>
<keyword evidence="3" id="KW-1185">Reference proteome</keyword>
<evidence type="ECO:0000313" key="2">
    <source>
        <dbReference type="EMBL" id="EAW08999.1"/>
    </source>
</evidence>
<organism evidence="2 3">
    <name type="scientific">Aspergillus clavatus (strain ATCC 1007 / CBS 513.65 / DSM 816 / NCTC 3887 / NRRL 1 / QM 1276 / 107)</name>
    <dbReference type="NCBI Taxonomy" id="344612"/>
    <lineage>
        <taxon>Eukaryota</taxon>
        <taxon>Fungi</taxon>
        <taxon>Dikarya</taxon>
        <taxon>Ascomycota</taxon>
        <taxon>Pezizomycotina</taxon>
        <taxon>Eurotiomycetes</taxon>
        <taxon>Eurotiomycetidae</taxon>
        <taxon>Eurotiales</taxon>
        <taxon>Aspergillaceae</taxon>
        <taxon>Aspergillus</taxon>
        <taxon>Aspergillus subgen. Fumigati</taxon>
    </lineage>
</organism>
<evidence type="ECO:0000313" key="3">
    <source>
        <dbReference type="Proteomes" id="UP000006701"/>
    </source>
</evidence>
<feature type="region of interest" description="Disordered" evidence="1">
    <location>
        <begin position="21"/>
        <end position="96"/>
    </location>
</feature>